<dbReference type="NCBIfam" id="TIGR00199">
    <property type="entry name" value="PncC_domain"/>
    <property type="match status" value="1"/>
</dbReference>
<dbReference type="Pfam" id="PF02464">
    <property type="entry name" value="CinA"/>
    <property type="match status" value="1"/>
</dbReference>
<feature type="domain" description="CinA C-terminal" evidence="1">
    <location>
        <begin position="7"/>
        <end position="157"/>
    </location>
</feature>
<keyword evidence="3" id="KW-1185">Reference proteome</keyword>
<protein>
    <submittedName>
        <fullName evidence="2">CinA family protein</fullName>
    </submittedName>
</protein>
<evidence type="ECO:0000313" key="3">
    <source>
        <dbReference type="Proteomes" id="UP001529369"/>
    </source>
</evidence>
<accession>A0ABT8A4Q1</accession>
<name>A0ABT8A4Q1_9PROT</name>
<evidence type="ECO:0000259" key="1">
    <source>
        <dbReference type="Pfam" id="PF02464"/>
    </source>
</evidence>
<sequence>MDTLLPLAARAGALLKARGETIAVAESSAGGLVSAALLAVPGASAYFLGGTVVYTRAAREALLAIPPARLDGVRPSSEPYAALLAAGAREKLGTTWGLGETGATGPTGNRYGDAAGHACIAVSGPVERTLTIETGHGDRVANMREFGARLLGLLVECLEARP</sequence>
<dbReference type="Gene3D" id="3.90.950.20">
    <property type="entry name" value="CinA-like"/>
    <property type="match status" value="1"/>
</dbReference>
<dbReference type="RefSeq" id="WP_290316489.1">
    <property type="nucleotide sequence ID" value="NZ_JAUFPN010000108.1"/>
</dbReference>
<comment type="caution">
    <text evidence="2">The sequence shown here is derived from an EMBL/GenBank/DDBJ whole genome shotgun (WGS) entry which is preliminary data.</text>
</comment>
<gene>
    <name evidence="2" type="ORF">QWZ14_09940</name>
</gene>
<dbReference type="InterPro" id="IPR008136">
    <property type="entry name" value="CinA_C"/>
</dbReference>
<dbReference type="InterPro" id="IPR036653">
    <property type="entry name" value="CinA-like_C"/>
</dbReference>
<dbReference type="EMBL" id="JAUFPN010000108">
    <property type="protein sequence ID" value="MDN3564685.1"/>
    <property type="molecule type" value="Genomic_DNA"/>
</dbReference>
<proteinExistence type="predicted"/>
<dbReference type="SUPFAM" id="SSF142433">
    <property type="entry name" value="CinA-like"/>
    <property type="match status" value="1"/>
</dbReference>
<organism evidence="2 3">
    <name type="scientific">Paeniroseomonas aquatica</name>
    <dbReference type="NCBI Taxonomy" id="373043"/>
    <lineage>
        <taxon>Bacteria</taxon>
        <taxon>Pseudomonadati</taxon>
        <taxon>Pseudomonadota</taxon>
        <taxon>Alphaproteobacteria</taxon>
        <taxon>Acetobacterales</taxon>
        <taxon>Acetobacteraceae</taxon>
        <taxon>Paeniroseomonas</taxon>
    </lineage>
</organism>
<dbReference type="Proteomes" id="UP001529369">
    <property type="component" value="Unassembled WGS sequence"/>
</dbReference>
<reference evidence="3" key="1">
    <citation type="journal article" date="2019" name="Int. J. Syst. Evol. Microbiol.">
        <title>The Global Catalogue of Microorganisms (GCM) 10K type strain sequencing project: providing services to taxonomists for standard genome sequencing and annotation.</title>
        <authorList>
            <consortium name="The Broad Institute Genomics Platform"/>
            <consortium name="The Broad Institute Genome Sequencing Center for Infectious Disease"/>
            <person name="Wu L."/>
            <person name="Ma J."/>
        </authorList>
    </citation>
    <scope>NUCLEOTIDE SEQUENCE [LARGE SCALE GENOMIC DNA]</scope>
    <source>
        <strain evidence="3">CECT 7131</strain>
    </source>
</reference>
<evidence type="ECO:0000313" key="2">
    <source>
        <dbReference type="EMBL" id="MDN3564685.1"/>
    </source>
</evidence>